<dbReference type="Proteomes" id="UP000094385">
    <property type="component" value="Unassembled WGS sequence"/>
</dbReference>
<protein>
    <submittedName>
        <fullName evidence="1">Uncharacterized protein</fullName>
    </submittedName>
</protein>
<reference evidence="1 2" key="1">
    <citation type="journal article" date="2016" name="Proc. Natl. Acad. Sci. U.S.A.">
        <title>Comparative genomics of biotechnologically important yeasts.</title>
        <authorList>
            <person name="Riley R."/>
            <person name="Haridas S."/>
            <person name="Wolfe K.H."/>
            <person name="Lopes M.R."/>
            <person name="Hittinger C.T."/>
            <person name="Goeker M."/>
            <person name="Salamov A.A."/>
            <person name="Wisecaver J.H."/>
            <person name="Long T.M."/>
            <person name="Calvey C.H."/>
            <person name="Aerts A.L."/>
            <person name="Barry K.W."/>
            <person name="Choi C."/>
            <person name="Clum A."/>
            <person name="Coughlan A.Y."/>
            <person name="Deshpande S."/>
            <person name="Douglass A.P."/>
            <person name="Hanson S.J."/>
            <person name="Klenk H.-P."/>
            <person name="LaButti K.M."/>
            <person name="Lapidus A."/>
            <person name="Lindquist E.A."/>
            <person name="Lipzen A.M."/>
            <person name="Meier-Kolthoff J.P."/>
            <person name="Ohm R.A."/>
            <person name="Otillar R.P."/>
            <person name="Pangilinan J.L."/>
            <person name="Peng Y."/>
            <person name="Rokas A."/>
            <person name="Rosa C.A."/>
            <person name="Scheuner C."/>
            <person name="Sibirny A.A."/>
            <person name="Slot J.C."/>
            <person name="Stielow J.B."/>
            <person name="Sun H."/>
            <person name="Kurtzman C.P."/>
            <person name="Blackwell M."/>
            <person name="Grigoriev I.V."/>
            <person name="Jeffries T.W."/>
        </authorList>
    </citation>
    <scope>NUCLEOTIDE SEQUENCE [LARGE SCALE GENOMIC DNA]</scope>
    <source>
        <strain evidence="1 2">NRRL Y-11557</strain>
    </source>
</reference>
<organism evidence="1 2">
    <name type="scientific">Lipomyces starkeyi NRRL Y-11557</name>
    <dbReference type="NCBI Taxonomy" id="675824"/>
    <lineage>
        <taxon>Eukaryota</taxon>
        <taxon>Fungi</taxon>
        <taxon>Dikarya</taxon>
        <taxon>Ascomycota</taxon>
        <taxon>Saccharomycotina</taxon>
        <taxon>Lipomycetes</taxon>
        <taxon>Lipomycetales</taxon>
        <taxon>Lipomycetaceae</taxon>
        <taxon>Lipomyces</taxon>
    </lineage>
</organism>
<gene>
    <name evidence="1" type="ORF">LIPSTDRAFT_254746</name>
</gene>
<dbReference type="AlphaFoldDB" id="A0A1E3Q9T5"/>
<name>A0A1E3Q9T5_LIPST</name>
<proteinExistence type="predicted"/>
<keyword evidence="2" id="KW-1185">Reference proteome</keyword>
<dbReference type="EMBL" id="KV454292">
    <property type="protein sequence ID" value="ODQ74453.1"/>
    <property type="molecule type" value="Genomic_DNA"/>
</dbReference>
<accession>A0A1E3Q9T5</accession>
<evidence type="ECO:0000313" key="1">
    <source>
        <dbReference type="EMBL" id="ODQ74453.1"/>
    </source>
</evidence>
<sequence length="145" mass="16848">MLAEKLCVAAVSMKISRRDSQYRVPPRIVQTQVMDSQSGNGMVQSLTWWMTSGHSWLHLKLACRRRIEARAAIQRARDEIRRQLRHNPLGRLVWNGVMLFGKLQKVVIETFRNEDPDCPPETLLEPSRSFVSDELFNLCETVWLI</sequence>
<evidence type="ECO:0000313" key="2">
    <source>
        <dbReference type="Proteomes" id="UP000094385"/>
    </source>
</evidence>